<dbReference type="Pfam" id="PF12417">
    <property type="entry name" value="DUF3669"/>
    <property type="match status" value="1"/>
</dbReference>
<evidence type="ECO:0000313" key="2">
    <source>
        <dbReference type="EMBL" id="KEY72601.1"/>
    </source>
</evidence>
<protein>
    <recommendedName>
        <fullName evidence="1">DUF3669 domain-containing protein</fullName>
    </recommendedName>
</protein>
<accession>A0A084B4X2</accession>
<feature type="domain" description="DUF3669" evidence="1">
    <location>
        <begin position="320"/>
        <end position="382"/>
    </location>
</feature>
<reference evidence="2 3" key="1">
    <citation type="journal article" date="2014" name="BMC Genomics">
        <title>Comparative genome sequencing reveals chemotype-specific gene clusters in the toxigenic black mold Stachybotrys.</title>
        <authorList>
            <person name="Semeiks J."/>
            <person name="Borek D."/>
            <person name="Otwinowski Z."/>
            <person name="Grishin N.V."/>
        </authorList>
    </citation>
    <scope>NUCLEOTIDE SEQUENCE [LARGE SCALE GENOMIC DNA]</scope>
    <source>
        <strain evidence="3">CBS 109288 / IBT 7711</strain>
    </source>
</reference>
<sequence length="407" mass="46818">MDRREQSRTDQSAYSITESIKDLAVTGFQYARNYILSPEHLAPQELLARLLSTKSYISTQSSLANRNNAARDDVEHRRFEEIGQGQCGTVYSLTGTTMVAKIPNSAAKIDQLFADYRMHFEVRQAMKEVSTAIQIRINVPELHMYVSPKSDNFWTDCGPLFPMDAVVEKFALLSERVFPVPLPVREALVDTLFPKVIRKRKQDFLARPENKSCLIRIYLGRRQITKPETNVQNLKLRNFPLHVNEMEDMSLDTSHFACVMAQTLAILHWKAGIDGNDIEFILGSSPMQMRGPSYGEIVGKDMWAVAELYHFDFGHRSTSIWVIDFNQCARFEENDAGLKQIVDAFFWNDPYYPRPNLENDKDMELWAVFRKQYLDVSTMLTESVMPEEFITRIEARNKKGTVSGLFN</sequence>
<dbReference type="Proteomes" id="UP000028045">
    <property type="component" value="Unassembled WGS sequence"/>
</dbReference>
<name>A0A084B4X2_STACB</name>
<gene>
    <name evidence="2" type="ORF">S7711_11021</name>
</gene>
<dbReference type="InterPro" id="IPR022137">
    <property type="entry name" value="Znf_prot_DUF3669"/>
</dbReference>
<dbReference type="HOGENOM" id="CLU_039531_0_0_1"/>
<dbReference type="AlphaFoldDB" id="A0A084B4X2"/>
<dbReference type="PANTHER" id="PTHR40780">
    <property type="entry name" value="DUF3669 DOMAIN-CONTAINING PROTEIN"/>
    <property type="match status" value="1"/>
</dbReference>
<dbReference type="EMBL" id="KL648054">
    <property type="protein sequence ID" value="KEY72601.1"/>
    <property type="molecule type" value="Genomic_DNA"/>
</dbReference>
<proteinExistence type="predicted"/>
<dbReference type="OrthoDB" id="2993351at2759"/>
<keyword evidence="3" id="KW-1185">Reference proteome</keyword>
<evidence type="ECO:0000259" key="1">
    <source>
        <dbReference type="Pfam" id="PF12417"/>
    </source>
</evidence>
<organism evidence="2 3">
    <name type="scientific">Stachybotrys chartarum (strain CBS 109288 / IBT 7711)</name>
    <name type="common">Toxic black mold</name>
    <name type="synonym">Stilbospora chartarum</name>
    <dbReference type="NCBI Taxonomy" id="1280523"/>
    <lineage>
        <taxon>Eukaryota</taxon>
        <taxon>Fungi</taxon>
        <taxon>Dikarya</taxon>
        <taxon>Ascomycota</taxon>
        <taxon>Pezizomycotina</taxon>
        <taxon>Sordariomycetes</taxon>
        <taxon>Hypocreomycetidae</taxon>
        <taxon>Hypocreales</taxon>
        <taxon>Stachybotryaceae</taxon>
        <taxon>Stachybotrys</taxon>
    </lineage>
</organism>
<dbReference type="PANTHER" id="PTHR40780:SF2">
    <property type="entry name" value="DUF3669 DOMAIN-CONTAINING PROTEIN"/>
    <property type="match status" value="1"/>
</dbReference>
<evidence type="ECO:0000313" key="3">
    <source>
        <dbReference type="Proteomes" id="UP000028045"/>
    </source>
</evidence>